<keyword evidence="2" id="KW-1185">Reference proteome</keyword>
<dbReference type="AlphaFoldDB" id="A0A6G0TP63"/>
<dbReference type="EMBL" id="VYZN01000025">
    <property type="protein sequence ID" value="KAE9535984.1"/>
    <property type="molecule type" value="Genomic_DNA"/>
</dbReference>
<evidence type="ECO:0000313" key="1">
    <source>
        <dbReference type="EMBL" id="KAE9535984.1"/>
    </source>
</evidence>
<feature type="non-terminal residue" evidence="1">
    <location>
        <position position="243"/>
    </location>
</feature>
<protein>
    <submittedName>
        <fullName evidence="1">Uncharacterized protein</fullName>
    </submittedName>
</protein>
<accession>A0A6G0TP63</accession>
<dbReference type="Proteomes" id="UP000475862">
    <property type="component" value="Unassembled WGS sequence"/>
</dbReference>
<reference evidence="1 2" key="1">
    <citation type="submission" date="2019-08" db="EMBL/GenBank/DDBJ databases">
        <title>The genome of the soybean aphid Biotype 1, its phylome, world population structure and adaptation to the North American continent.</title>
        <authorList>
            <person name="Giordano R."/>
            <person name="Donthu R.K."/>
            <person name="Hernandez A.G."/>
            <person name="Wright C.L."/>
            <person name="Zimin A.V."/>
        </authorList>
    </citation>
    <scope>NUCLEOTIDE SEQUENCE [LARGE SCALE GENOMIC DNA]</scope>
    <source>
        <tissue evidence="1">Whole aphids</tissue>
    </source>
</reference>
<sequence length="243" mass="28032">MRITKIVETMIDAMRAKLLAENFYKINECLALRLQLNKDYDGRWVHYNIFGRYGAYEDLKIIKNHSVLNYFRDFFYREPADNILRNTNDDGYIGYSKTYGIVSDVCVQGRTENNRRKLVKRDGYIYNIRGCSDVRDKGVCVGSCNPTSVMAKCVLCTKAHTSLHKGCSVYKNHVAFFKNHKSRNCFSLRFRTNYKLSQSRNLCCSFNRNRVYADAVAKHNTASQIGNSECMSAFIILKVNLLG</sequence>
<proteinExistence type="predicted"/>
<comment type="caution">
    <text evidence="1">The sequence shown here is derived from an EMBL/GenBank/DDBJ whole genome shotgun (WGS) entry which is preliminary data.</text>
</comment>
<organism evidence="1 2">
    <name type="scientific">Aphis glycines</name>
    <name type="common">Soybean aphid</name>
    <dbReference type="NCBI Taxonomy" id="307491"/>
    <lineage>
        <taxon>Eukaryota</taxon>
        <taxon>Metazoa</taxon>
        <taxon>Ecdysozoa</taxon>
        <taxon>Arthropoda</taxon>
        <taxon>Hexapoda</taxon>
        <taxon>Insecta</taxon>
        <taxon>Pterygota</taxon>
        <taxon>Neoptera</taxon>
        <taxon>Paraneoptera</taxon>
        <taxon>Hemiptera</taxon>
        <taxon>Sternorrhyncha</taxon>
        <taxon>Aphidomorpha</taxon>
        <taxon>Aphidoidea</taxon>
        <taxon>Aphididae</taxon>
        <taxon>Aphidini</taxon>
        <taxon>Aphis</taxon>
        <taxon>Aphis</taxon>
    </lineage>
</organism>
<evidence type="ECO:0000313" key="2">
    <source>
        <dbReference type="Proteomes" id="UP000475862"/>
    </source>
</evidence>
<name>A0A6G0TP63_APHGL</name>
<gene>
    <name evidence="1" type="ORF">AGLY_007885</name>
</gene>